<dbReference type="InterPro" id="IPR010828">
    <property type="entry name" value="Atf2/Sli1-like"/>
</dbReference>
<dbReference type="InterPro" id="IPR052058">
    <property type="entry name" value="Alcohol_O-acetyltransferase"/>
</dbReference>
<protein>
    <recommendedName>
        <fullName evidence="3">Alcohol acetyltransferase</fullName>
    </recommendedName>
</protein>
<accession>A0A9W4I2E1</accession>
<sequence length="497" mass="55363">MPHQDNVEIIRSASKNERRHIMRHALGFYGALTITGLYSVHDTAHAFDPANLDHFVPALKHCIATHPILSAAIQGHTTESPNFIRPAYLDLRHHLHLHASLLKDDLSMITEVTKKIHDQLFLQVDQRPPWKVFIVPVADELGSEGARRAYVIFAYSHSHGDGKSGLAFHRSFLEGLQAGCDLYDQDYICRPSASPIPPPLEEACDLTISWSYLLLNLLGPLIPSFAANYFGHTQPAISNTWTGKAMCHEPSDFHTGSQALLVEKSLLDAAIRVCREHDVKFTGFFNQLVAHILDDALPRDVGTENLLGQIVIDLRGQTAAYSEDQMANSVSALYVSSPRSHSMSSKGATALKHDSAFWDTARRTTIQLASSASTLADQPIGLLRYLSQFRPWFVNQLGKKRESSYEISNVVVFDPQSSEPSTFSNTGRKDCNIERVLFSQPANVTGSALNFQLVTRKGGDMVITLNWQLGILDVPDEDLFTRDILRRVRELLTEVCQ</sequence>
<keyword evidence="2" id="KW-1185">Reference proteome</keyword>
<dbReference type="AlphaFoldDB" id="A0A9W4I2E1"/>
<dbReference type="Proteomes" id="UP001153618">
    <property type="component" value="Unassembled WGS sequence"/>
</dbReference>
<dbReference type="PANTHER" id="PTHR28037">
    <property type="entry name" value="ALCOHOL O-ACETYLTRANSFERASE 1-RELATED"/>
    <property type="match status" value="1"/>
</dbReference>
<dbReference type="OrthoDB" id="2150604at2759"/>
<organism evidence="1 2">
    <name type="scientific">Penicillium olsonii</name>
    <dbReference type="NCBI Taxonomy" id="99116"/>
    <lineage>
        <taxon>Eukaryota</taxon>
        <taxon>Fungi</taxon>
        <taxon>Dikarya</taxon>
        <taxon>Ascomycota</taxon>
        <taxon>Pezizomycotina</taxon>
        <taxon>Eurotiomycetes</taxon>
        <taxon>Eurotiomycetidae</taxon>
        <taxon>Eurotiales</taxon>
        <taxon>Aspergillaceae</taxon>
        <taxon>Penicillium</taxon>
    </lineage>
</organism>
<dbReference type="Pfam" id="PF07247">
    <property type="entry name" value="AATase"/>
    <property type="match status" value="1"/>
</dbReference>
<comment type="caution">
    <text evidence="1">The sequence shown here is derived from an EMBL/GenBank/DDBJ whole genome shotgun (WGS) entry which is preliminary data.</text>
</comment>
<evidence type="ECO:0000313" key="2">
    <source>
        <dbReference type="Proteomes" id="UP001153618"/>
    </source>
</evidence>
<evidence type="ECO:0000313" key="1">
    <source>
        <dbReference type="EMBL" id="CAG8197487.1"/>
    </source>
</evidence>
<reference evidence="1" key="1">
    <citation type="submission" date="2021-07" db="EMBL/GenBank/DDBJ databases">
        <authorList>
            <person name="Branca A.L. A."/>
        </authorList>
    </citation>
    <scope>NUCLEOTIDE SEQUENCE</scope>
</reference>
<dbReference type="PANTHER" id="PTHR28037:SF1">
    <property type="entry name" value="ALCOHOL O-ACETYLTRANSFERASE 1-RELATED"/>
    <property type="match status" value="1"/>
</dbReference>
<dbReference type="EMBL" id="CAJVOS010000049">
    <property type="protein sequence ID" value="CAG8197487.1"/>
    <property type="molecule type" value="Genomic_DNA"/>
</dbReference>
<dbReference type="GO" id="GO:0008080">
    <property type="term" value="F:N-acetyltransferase activity"/>
    <property type="evidence" value="ECO:0007669"/>
    <property type="project" value="TreeGrafter"/>
</dbReference>
<proteinExistence type="predicted"/>
<gene>
    <name evidence="1" type="ORF">POLS_LOCUS7436</name>
</gene>
<name>A0A9W4I2E1_PENOL</name>
<evidence type="ECO:0008006" key="3">
    <source>
        <dbReference type="Google" id="ProtNLM"/>
    </source>
</evidence>